<keyword evidence="2" id="KW-1003">Cell membrane</keyword>
<feature type="transmembrane region" description="Helical" evidence="6">
    <location>
        <begin position="394"/>
        <end position="422"/>
    </location>
</feature>
<comment type="subcellular location">
    <subcellularLocation>
        <location evidence="1">Cell membrane</location>
        <topology evidence="1">Multi-pass membrane protein</topology>
    </subcellularLocation>
</comment>
<dbReference type="AlphaFoldDB" id="A0A315XUV0"/>
<feature type="transmembrane region" description="Helical" evidence="6">
    <location>
        <begin position="52"/>
        <end position="74"/>
    </location>
</feature>
<feature type="transmembrane region" description="Helical" evidence="6">
    <location>
        <begin position="261"/>
        <end position="278"/>
    </location>
</feature>
<feature type="domain" description="ComEC/Rec2-related protein" evidence="7">
    <location>
        <begin position="210"/>
        <end position="468"/>
    </location>
</feature>
<feature type="transmembrane region" description="Helical" evidence="6">
    <location>
        <begin position="307"/>
        <end position="324"/>
    </location>
</feature>
<dbReference type="RefSeq" id="WP_109727533.1">
    <property type="nucleotide sequence ID" value="NZ_QGDI01000012.1"/>
</dbReference>
<sequence length="681" mass="74501">MKRKMIGAAAAYMAGLFFASFFSNIPFLVILSLILAAALLVGRKYGFKTGDYLMLSVFFVSAVSVFSICTAVRYKPVVEMVGKEGCFRGEVVEAYRYSGSNSSYILRGRINDEISAKISFYGGELEADTGDIITIGSCIFSKPSKDYLFDSESYYKSDGIFLTVTYAEDVTAQPFRTHKLREHIRRYREKNISDFRVALGGDSGDLLAGMVFGEKRGMDDNVRTAVYRCGIGHILAVSGLHVSVAVLVLMLILKRCRVNKYISFAVMEVLLLFLTAMANYPVSAIRAAVMMNFLYGAKLFRRQNDTFNSLAGAVLLICLVSPYSVYDEGFLMSVAGTFGIGVAAPCMTKDMPRDSFLHRAAVSFVTMLCTTLCVFPLSLLYFDETSLISPLSNMILVPLCSVSMIVGLIYALTGGALDLLFVSKLINDLILRISDSLARLRITHFSTDSRTLMTGLIICSVIVFFGFALFRSRRATAVTVSAAVIFMFTGAAVQRMVRNDHVIVAVLGKGNNAAVVVNDKGTVTVADLSGHYRSSAYVRKYLARNSIETVDTVLLSNRSESAFASYVKALEYTKTGKWYAEGAESRIKTVPQLTYLGEDGFTVESSSCDITLSGGALNIKCDDGEVVIEKGGDAVTGALTVIYGKAPQDADEAPDNVIYTEKGNNFEIWFSAEGSFEIRRL</sequence>
<dbReference type="EMBL" id="QGDI01000012">
    <property type="protein sequence ID" value="PWJ10783.1"/>
    <property type="molecule type" value="Genomic_DNA"/>
</dbReference>
<dbReference type="GO" id="GO:0005886">
    <property type="term" value="C:plasma membrane"/>
    <property type="evidence" value="ECO:0007669"/>
    <property type="project" value="UniProtKB-SubCell"/>
</dbReference>
<gene>
    <name evidence="8" type="ORF">IE37_02818</name>
</gene>
<keyword evidence="5 6" id="KW-0472">Membrane</keyword>
<comment type="caution">
    <text evidence="8">The sequence shown here is derived from an EMBL/GenBank/DDBJ whole genome shotgun (WGS) entry which is preliminary data.</text>
</comment>
<feature type="transmembrane region" description="Helical" evidence="6">
    <location>
        <begin position="225"/>
        <end position="249"/>
    </location>
</feature>
<feature type="transmembrane region" description="Helical" evidence="6">
    <location>
        <begin position="12"/>
        <end position="40"/>
    </location>
</feature>
<evidence type="ECO:0000313" key="8">
    <source>
        <dbReference type="EMBL" id="PWJ10783.1"/>
    </source>
</evidence>
<evidence type="ECO:0000256" key="2">
    <source>
        <dbReference type="ARBA" id="ARBA00022475"/>
    </source>
</evidence>
<keyword evidence="4 6" id="KW-1133">Transmembrane helix</keyword>
<organism evidence="8 9">
    <name type="scientific">Ruminococcus flavefaciens</name>
    <dbReference type="NCBI Taxonomy" id="1265"/>
    <lineage>
        <taxon>Bacteria</taxon>
        <taxon>Bacillati</taxon>
        <taxon>Bacillota</taxon>
        <taxon>Clostridia</taxon>
        <taxon>Eubacteriales</taxon>
        <taxon>Oscillospiraceae</taxon>
        <taxon>Ruminococcus</taxon>
    </lineage>
</organism>
<feature type="transmembrane region" description="Helical" evidence="6">
    <location>
        <begin position="476"/>
        <end position="493"/>
    </location>
</feature>
<evidence type="ECO:0000256" key="3">
    <source>
        <dbReference type="ARBA" id="ARBA00022692"/>
    </source>
</evidence>
<dbReference type="PANTHER" id="PTHR30619">
    <property type="entry name" value="DNA INTERNALIZATION/COMPETENCE PROTEIN COMEC/REC2"/>
    <property type="match status" value="1"/>
</dbReference>
<protein>
    <submittedName>
        <fullName evidence="8">ComEC/Rec2-related protein</fullName>
    </submittedName>
</protein>
<dbReference type="PANTHER" id="PTHR30619:SF1">
    <property type="entry name" value="RECOMBINATION PROTEIN 2"/>
    <property type="match status" value="1"/>
</dbReference>
<dbReference type="OrthoDB" id="9761531at2"/>
<evidence type="ECO:0000256" key="4">
    <source>
        <dbReference type="ARBA" id="ARBA00022989"/>
    </source>
</evidence>
<dbReference type="Pfam" id="PF03772">
    <property type="entry name" value="Competence"/>
    <property type="match status" value="1"/>
</dbReference>
<evidence type="ECO:0000256" key="5">
    <source>
        <dbReference type="ARBA" id="ARBA00023136"/>
    </source>
</evidence>
<reference evidence="8 9" key="1">
    <citation type="submission" date="2018-05" db="EMBL/GenBank/DDBJ databases">
        <title>The Hungate 1000. A catalogue of reference genomes from the rumen microbiome.</title>
        <authorList>
            <person name="Kelly W."/>
        </authorList>
    </citation>
    <scope>NUCLEOTIDE SEQUENCE [LARGE SCALE GENOMIC DNA]</scope>
    <source>
        <strain evidence="8 9">SAb67</strain>
    </source>
</reference>
<evidence type="ECO:0000256" key="6">
    <source>
        <dbReference type="SAM" id="Phobius"/>
    </source>
</evidence>
<dbReference type="InterPro" id="IPR052159">
    <property type="entry name" value="Competence_DNA_uptake"/>
</dbReference>
<proteinExistence type="predicted"/>
<evidence type="ECO:0000259" key="7">
    <source>
        <dbReference type="Pfam" id="PF03772"/>
    </source>
</evidence>
<keyword evidence="3 6" id="KW-0812">Transmembrane</keyword>
<evidence type="ECO:0000313" key="9">
    <source>
        <dbReference type="Proteomes" id="UP000245720"/>
    </source>
</evidence>
<dbReference type="InterPro" id="IPR004477">
    <property type="entry name" value="ComEC_N"/>
</dbReference>
<evidence type="ECO:0000256" key="1">
    <source>
        <dbReference type="ARBA" id="ARBA00004651"/>
    </source>
</evidence>
<dbReference type="Proteomes" id="UP000245720">
    <property type="component" value="Unassembled WGS sequence"/>
</dbReference>
<accession>A0A315XUV0</accession>
<feature type="transmembrane region" description="Helical" evidence="6">
    <location>
        <begin position="451"/>
        <end position="470"/>
    </location>
</feature>
<dbReference type="NCBIfam" id="TIGR00360">
    <property type="entry name" value="ComEC_N-term"/>
    <property type="match status" value="1"/>
</dbReference>
<feature type="transmembrane region" description="Helical" evidence="6">
    <location>
        <begin position="360"/>
        <end position="382"/>
    </location>
</feature>
<name>A0A315XUV0_RUMFL</name>